<sequence length="190" mass="21744">MTNPPKYYLVHSIVPPSSDKVLKILRDGYLYASSYSGFQGISGIPLDYVYFTLLGDSEAAMGGFKLILDIKILYKRSFRYALSWVGSSIESTIKVNPRKDDVDAVLDEINDYIVRTKQDETCLFPGLHEIIIKKKVDLHKYLRAICYRDKLSEQVINFIQDNYPGVMILNDFPKSASELNKIIDNTLIKY</sequence>
<dbReference type="RefSeq" id="YP_007353991.1">
    <property type="nucleotide sequence ID" value="NC_020104.1"/>
</dbReference>
<accession>L7RFI0</accession>
<dbReference type="InterPro" id="IPR043886">
    <property type="entry name" value="DUF5846"/>
</dbReference>
<evidence type="ECO:0000313" key="1">
    <source>
        <dbReference type="EMBL" id="AGC01555.1"/>
    </source>
</evidence>
<organism evidence="1 2">
    <name type="scientific">Acanthamoeba polyphaga moumouvirus</name>
    <dbReference type="NCBI Taxonomy" id="1269028"/>
    <lineage>
        <taxon>Viruses</taxon>
        <taxon>Varidnaviria</taxon>
        <taxon>Bamfordvirae</taxon>
        <taxon>Nucleocytoviricota</taxon>
        <taxon>Megaviricetes</taxon>
        <taxon>Imitervirales</taxon>
        <taxon>Mimiviridae</taxon>
        <taxon>Megamimivirinae</taxon>
        <taxon>Moumouvirus</taxon>
    </lineage>
</organism>
<keyword evidence="2" id="KW-1185">Reference proteome</keyword>
<evidence type="ECO:0000313" key="2">
    <source>
        <dbReference type="Proteomes" id="UP000201640"/>
    </source>
</evidence>
<dbReference type="Pfam" id="PF19164">
    <property type="entry name" value="DUF5846"/>
    <property type="match status" value="1"/>
</dbReference>
<dbReference type="KEGG" id="vg:14445922"/>
<dbReference type="OrthoDB" id="17099at10239"/>
<gene>
    <name evidence="1" type="ORF">Moumou_00007</name>
</gene>
<dbReference type="EMBL" id="JX962719">
    <property type="protein sequence ID" value="AGC01555.1"/>
    <property type="molecule type" value="Genomic_DNA"/>
</dbReference>
<proteinExistence type="predicted"/>
<name>L7RFI0_9VIRU</name>
<reference evidence="1 2" key="1">
    <citation type="journal article" date="2012" name="Genome Biol. Evol.">
        <title>Related Giant Viruses in Distant Locations and Different Habitats: Acanthamoeba polyphaga moumouvirus Represents a Third Lineage of the Mimiviridae That Is Close to the Megavirus Lineage.</title>
        <authorList>
            <person name="Yoosuf N."/>
            <person name="Yutin N."/>
            <person name="Colson P."/>
            <person name="Shabalina S.A."/>
            <person name="Pagnier I."/>
            <person name="Robert C."/>
            <person name="Azza S."/>
            <person name="Klose T."/>
            <person name="Wong J."/>
            <person name="Rossmann M.G."/>
            <person name="La Scola B."/>
            <person name="Raoult D."/>
            <person name="Koonin E.V."/>
        </authorList>
    </citation>
    <scope>NUCLEOTIDE SEQUENCE [LARGE SCALE GENOMIC DNA]</scope>
    <source>
        <strain evidence="1 2">M10A</strain>
    </source>
</reference>
<protein>
    <submittedName>
        <fullName evidence="1">Uncharacterized protein</fullName>
    </submittedName>
</protein>
<dbReference type="Proteomes" id="UP000201640">
    <property type="component" value="Segment"/>
</dbReference>
<dbReference type="GeneID" id="14445922"/>